<dbReference type="RefSeq" id="WP_272747113.1">
    <property type="nucleotide sequence ID" value="NZ_JAQQKX010000003.1"/>
</dbReference>
<dbReference type="Proteomes" id="UP001214854">
    <property type="component" value="Unassembled WGS sequence"/>
</dbReference>
<name>A0ABT5HT28_9CAUL</name>
<sequence length="177" mass="19825">MLTTILIIILLAIAGVLILAATRPDHFRLERSISIDAAPEIIFDQIQDFRQWRNWSPWENIDPDLRRTYTGPASGAGAVYEWDSDNNKAGQGRMEIQRTEPARSVVIELTFIKPIAAVNTAEFTLQPQDGNTRVIWAMYGPAPFMSRLFGLIFNMDKMVGGDFEKGLIALKAVSEAK</sequence>
<protein>
    <submittedName>
        <fullName evidence="1">SRPBCC family protein</fullName>
    </submittedName>
</protein>
<dbReference type="InterPro" id="IPR023393">
    <property type="entry name" value="START-like_dom_sf"/>
</dbReference>
<dbReference type="Pfam" id="PF10604">
    <property type="entry name" value="Polyketide_cyc2"/>
    <property type="match status" value="1"/>
</dbReference>
<gene>
    <name evidence="1" type="ORF">PQU92_05025</name>
</gene>
<reference evidence="1 2" key="1">
    <citation type="submission" date="2023-01" db="EMBL/GenBank/DDBJ databases">
        <title>Novel species of the genus Asticcacaulis isolated from rivers.</title>
        <authorList>
            <person name="Lu H."/>
        </authorList>
    </citation>
    <scope>NUCLEOTIDE SEQUENCE [LARGE SCALE GENOMIC DNA]</scope>
    <source>
        <strain evidence="1 2">BYS171W</strain>
    </source>
</reference>
<accession>A0ABT5HT28</accession>
<keyword evidence="2" id="KW-1185">Reference proteome</keyword>
<organism evidence="1 2">
    <name type="scientific">Asticcacaulis aquaticus</name>
    <dbReference type="NCBI Taxonomy" id="2984212"/>
    <lineage>
        <taxon>Bacteria</taxon>
        <taxon>Pseudomonadati</taxon>
        <taxon>Pseudomonadota</taxon>
        <taxon>Alphaproteobacteria</taxon>
        <taxon>Caulobacterales</taxon>
        <taxon>Caulobacteraceae</taxon>
        <taxon>Asticcacaulis</taxon>
    </lineage>
</organism>
<dbReference type="CDD" id="cd07818">
    <property type="entry name" value="SRPBCC_1"/>
    <property type="match status" value="1"/>
</dbReference>
<dbReference type="SUPFAM" id="SSF55961">
    <property type="entry name" value="Bet v1-like"/>
    <property type="match status" value="1"/>
</dbReference>
<proteinExistence type="predicted"/>
<dbReference type="EMBL" id="JAQQKX010000003">
    <property type="protein sequence ID" value="MDC7682626.1"/>
    <property type="molecule type" value="Genomic_DNA"/>
</dbReference>
<dbReference type="Gene3D" id="3.30.530.20">
    <property type="match status" value="1"/>
</dbReference>
<dbReference type="InterPro" id="IPR019587">
    <property type="entry name" value="Polyketide_cyclase/dehydratase"/>
</dbReference>
<comment type="caution">
    <text evidence="1">The sequence shown here is derived from an EMBL/GenBank/DDBJ whole genome shotgun (WGS) entry which is preliminary data.</text>
</comment>
<evidence type="ECO:0000313" key="1">
    <source>
        <dbReference type="EMBL" id="MDC7682626.1"/>
    </source>
</evidence>
<evidence type="ECO:0000313" key="2">
    <source>
        <dbReference type="Proteomes" id="UP001214854"/>
    </source>
</evidence>